<dbReference type="NCBIfam" id="TIGR00690">
    <property type="entry name" value="rpoZ"/>
    <property type="match status" value="1"/>
</dbReference>
<dbReference type="GO" id="GO:0000428">
    <property type="term" value="C:DNA-directed RNA polymerase complex"/>
    <property type="evidence" value="ECO:0007669"/>
    <property type="project" value="UniProtKB-KW"/>
</dbReference>
<dbReference type="OrthoDB" id="9796300at2"/>
<keyword evidence="4 11" id="KW-0240">DNA-directed RNA polymerase</keyword>
<evidence type="ECO:0000313" key="13">
    <source>
        <dbReference type="Proteomes" id="UP000244817"/>
    </source>
</evidence>
<comment type="subunit">
    <text evidence="11">The RNAP catalytic core consists of 2 alpha, 1 beta, 1 beta' and 1 omega subunit. When a sigma factor is associated with the core the holoenzyme is formed, which can initiate transcription.</text>
</comment>
<dbReference type="InterPro" id="IPR036161">
    <property type="entry name" value="RPB6/omega-like_sf"/>
</dbReference>
<dbReference type="HAMAP" id="MF_00366">
    <property type="entry name" value="RNApol_bact_RpoZ"/>
    <property type="match status" value="1"/>
</dbReference>
<accession>A0A2T7FU61</accession>
<evidence type="ECO:0000313" key="12">
    <source>
        <dbReference type="EMBL" id="PVA05696.1"/>
    </source>
</evidence>
<evidence type="ECO:0000256" key="6">
    <source>
        <dbReference type="ARBA" id="ARBA00022695"/>
    </source>
</evidence>
<dbReference type="EC" id="2.7.7.6" evidence="2 11"/>
<protein>
    <recommendedName>
        <fullName evidence="3 11">DNA-directed RNA polymerase subunit omega</fullName>
        <shortName evidence="11">RNAP omega subunit</shortName>
        <ecNumber evidence="2 11">2.7.7.6</ecNumber>
    </recommendedName>
    <alternativeName>
        <fullName evidence="9 11">RNA polymerase omega subunit</fullName>
    </alternativeName>
    <alternativeName>
        <fullName evidence="8 11">Transcriptase subunit omega</fullName>
    </alternativeName>
</protein>
<dbReference type="SUPFAM" id="SSF63562">
    <property type="entry name" value="RPB6/omega subunit-like"/>
    <property type="match status" value="1"/>
</dbReference>
<comment type="catalytic activity">
    <reaction evidence="10 11">
        <text>RNA(n) + a ribonucleoside 5'-triphosphate = RNA(n+1) + diphosphate</text>
        <dbReference type="Rhea" id="RHEA:21248"/>
        <dbReference type="Rhea" id="RHEA-COMP:14527"/>
        <dbReference type="Rhea" id="RHEA-COMP:17342"/>
        <dbReference type="ChEBI" id="CHEBI:33019"/>
        <dbReference type="ChEBI" id="CHEBI:61557"/>
        <dbReference type="ChEBI" id="CHEBI:140395"/>
        <dbReference type="EC" id="2.7.7.6"/>
    </reaction>
</comment>
<dbReference type="RefSeq" id="WP_108641886.1">
    <property type="nucleotide sequence ID" value="NZ_QCYG01000009.1"/>
</dbReference>
<dbReference type="InterPro" id="IPR006110">
    <property type="entry name" value="Pol_omega/Rpo6/RPB6"/>
</dbReference>
<dbReference type="GO" id="GO:0003677">
    <property type="term" value="F:DNA binding"/>
    <property type="evidence" value="ECO:0007669"/>
    <property type="project" value="UniProtKB-UniRule"/>
</dbReference>
<evidence type="ECO:0000256" key="7">
    <source>
        <dbReference type="ARBA" id="ARBA00023163"/>
    </source>
</evidence>
<evidence type="ECO:0000256" key="5">
    <source>
        <dbReference type="ARBA" id="ARBA00022679"/>
    </source>
</evidence>
<dbReference type="PANTHER" id="PTHR34476">
    <property type="entry name" value="DNA-DIRECTED RNA POLYMERASE SUBUNIT OMEGA"/>
    <property type="match status" value="1"/>
</dbReference>
<name>A0A2T7FU61_9RHOB</name>
<dbReference type="InterPro" id="IPR003716">
    <property type="entry name" value="DNA-dir_RNA_pol_omega"/>
</dbReference>
<dbReference type="Proteomes" id="UP000244817">
    <property type="component" value="Unassembled WGS sequence"/>
</dbReference>
<evidence type="ECO:0000256" key="9">
    <source>
        <dbReference type="ARBA" id="ARBA00030998"/>
    </source>
</evidence>
<evidence type="ECO:0000256" key="2">
    <source>
        <dbReference type="ARBA" id="ARBA00012418"/>
    </source>
</evidence>
<evidence type="ECO:0000256" key="11">
    <source>
        <dbReference type="HAMAP-Rule" id="MF_00366"/>
    </source>
</evidence>
<organism evidence="12 13">
    <name type="scientific">Thalassorhabdomicrobium marinisediminis</name>
    <dbReference type="NCBI Taxonomy" id="2170577"/>
    <lineage>
        <taxon>Bacteria</taxon>
        <taxon>Pseudomonadati</taxon>
        <taxon>Pseudomonadota</taxon>
        <taxon>Alphaproteobacteria</taxon>
        <taxon>Rhodobacterales</taxon>
        <taxon>Paracoccaceae</taxon>
        <taxon>Thalassorhabdomicrobium</taxon>
    </lineage>
</organism>
<evidence type="ECO:0000256" key="1">
    <source>
        <dbReference type="ARBA" id="ARBA00006711"/>
    </source>
</evidence>
<dbReference type="GO" id="GO:0003899">
    <property type="term" value="F:DNA-directed RNA polymerase activity"/>
    <property type="evidence" value="ECO:0007669"/>
    <property type="project" value="UniProtKB-UniRule"/>
</dbReference>
<keyword evidence="5 11" id="KW-0808">Transferase</keyword>
<dbReference type="SMART" id="SM01409">
    <property type="entry name" value="RNA_pol_Rpb6"/>
    <property type="match status" value="1"/>
</dbReference>
<dbReference type="GO" id="GO:0006351">
    <property type="term" value="P:DNA-templated transcription"/>
    <property type="evidence" value="ECO:0007669"/>
    <property type="project" value="UniProtKB-UniRule"/>
</dbReference>
<reference evidence="12 13" key="1">
    <citation type="submission" date="2018-04" db="EMBL/GenBank/DDBJ databases">
        <title>Pelagivirga bohaiensis gen. nov., sp. nov., a bacterium isolated from the Bohai Sea.</title>
        <authorList>
            <person name="Ji X."/>
        </authorList>
    </citation>
    <scope>NUCLEOTIDE SEQUENCE [LARGE SCALE GENOMIC DNA]</scope>
    <source>
        <strain evidence="12 13">BH-SD16</strain>
    </source>
</reference>
<dbReference type="EMBL" id="QCYG01000009">
    <property type="protein sequence ID" value="PVA05696.1"/>
    <property type="molecule type" value="Genomic_DNA"/>
</dbReference>
<gene>
    <name evidence="11" type="primary">rpoZ</name>
    <name evidence="12" type="ORF">DC363_14380</name>
</gene>
<keyword evidence="6 11" id="KW-0548">Nucleotidyltransferase</keyword>
<dbReference type="Gene3D" id="3.90.940.10">
    <property type="match status" value="1"/>
</dbReference>
<evidence type="ECO:0000256" key="10">
    <source>
        <dbReference type="ARBA" id="ARBA00048552"/>
    </source>
</evidence>
<comment type="caution">
    <text evidence="12">The sequence shown here is derived from an EMBL/GenBank/DDBJ whole genome shotgun (WGS) entry which is preliminary data.</text>
</comment>
<evidence type="ECO:0000256" key="3">
    <source>
        <dbReference type="ARBA" id="ARBA00013725"/>
    </source>
</evidence>
<comment type="similarity">
    <text evidence="1 11">Belongs to the RNA polymerase subunit omega family.</text>
</comment>
<evidence type="ECO:0000256" key="4">
    <source>
        <dbReference type="ARBA" id="ARBA00022478"/>
    </source>
</evidence>
<proteinExistence type="inferred from homology"/>
<evidence type="ECO:0000256" key="8">
    <source>
        <dbReference type="ARBA" id="ARBA00029924"/>
    </source>
</evidence>
<dbReference type="AlphaFoldDB" id="A0A2T7FU61"/>
<dbReference type="PANTHER" id="PTHR34476:SF1">
    <property type="entry name" value="DNA-DIRECTED RNA POLYMERASE SUBUNIT OMEGA"/>
    <property type="match status" value="1"/>
</dbReference>
<sequence length="111" mass="12455">MARITVEDCLERIPDRFELAVLAAHRARQYAGYADINPADKGHNRAVAALREIARGDIDVGTLRRDYIRSHQLQLSDALPDDGTMDEDTLLLQLIEARVAERDDKGKGDQK</sequence>
<keyword evidence="13" id="KW-1185">Reference proteome</keyword>
<dbReference type="Pfam" id="PF01192">
    <property type="entry name" value="RNA_pol_Rpb6"/>
    <property type="match status" value="1"/>
</dbReference>
<comment type="function">
    <text evidence="11">Promotes RNA polymerase assembly. Latches the N- and C-terminal regions of the beta' subunit thereby facilitating its interaction with the beta and alpha subunits.</text>
</comment>
<keyword evidence="7 11" id="KW-0804">Transcription</keyword>